<feature type="transmembrane region" description="Helical" evidence="8">
    <location>
        <begin position="389"/>
        <end position="408"/>
    </location>
</feature>
<dbReference type="Pfam" id="PF07690">
    <property type="entry name" value="MFS_1"/>
    <property type="match status" value="2"/>
</dbReference>
<feature type="transmembrane region" description="Helical" evidence="8">
    <location>
        <begin position="345"/>
        <end position="369"/>
    </location>
</feature>
<name>A0A5C6THK1_FUSOC</name>
<dbReference type="AlphaFoldDB" id="A0A5C6THK1"/>
<dbReference type="EMBL" id="VMNF01000004">
    <property type="protein sequence ID" value="TXC10337.1"/>
    <property type="molecule type" value="Genomic_DNA"/>
</dbReference>
<dbReference type="SUPFAM" id="SSF56112">
    <property type="entry name" value="Protein kinase-like (PK-like)"/>
    <property type="match status" value="1"/>
</dbReference>
<evidence type="ECO:0000313" key="12">
    <source>
        <dbReference type="Proteomes" id="UP000321331"/>
    </source>
</evidence>
<feature type="transmembrane region" description="Helical" evidence="8">
    <location>
        <begin position="544"/>
        <end position="571"/>
    </location>
</feature>
<feature type="transmembrane region" description="Helical" evidence="8">
    <location>
        <begin position="639"/>
        <end position="664"/>
    </location>
</feature>
<dbReference type="Gene3D" id="1.20.1250.20">
    <property type="entry name" value="MFS general substrate transporter like domains"/>
    <property type="match status" value="2"/>
</dbReference>
<dbReference type="InterPro" id="IPR050327">
    <property type="entry name" value="Proton-linked_MCT"/>
</dbReference>
<evidence type="ECO:0000256" key="1">
    <source>
        <dbReference type="ARBA" id="ARBA00004141"/>
    </source>
</evidence>
<feature type="transmembrane region" description="Helical" evidence="8">
    <location>
        <begin position="614"/>
        <end position="633"/>
    </location>
</feature>
<evidence type="ECO:0000256" key="4">
    <source>
        <dbReference type="ARBA" id="ARBA00022692"/>
    </source>
</evidence>
<dbReference type="Pfam" id="PF01636">
    <property type="entry name" value="APH"/>
    <property type="match status" value="1"/>
</dbReference>
<protein>
    <recommendedName>
        <fullName evidence="10">Major facilitator superfamily (MFS) profile domain-containing protein</fullName>
    </recommendedName>
</protein>
<dbReference type="InterPro" id="IPR011009">
    <property type="entry name" value="Kinase-like_dom_sf"/>
</dbReference>
<feature type="transmembrane region" description="Helical" evidence="8">
    <location>
        <begin position="472"/>
        <end position="492"/>
    </location>
</feature>
<dbReference type="PANTHER" id="PTHR11360:SF224">
    <property type="entry name" value="MAJOR FACILITATOR SUPERFAMILY (MFS) PROFILE DOMAIN-CONTAINING PROTEIN-RELATED"/>
    <property type="match status" value="1"/>
</dbReference>
<feature type="transmembrane region" description="Helical" evidence="8">
    <location>
        <begin position="415"/>
        <end position="434"/>
    </location>
</feature>
<reference evidence="11 12" key="1">
    <citation type="submission" date="2019-07" db="EMBL/GenBank/DDBJ databases">
        <title>The First High-Quality Draft Genome Sequence of the Causal Agent of the Current Panama Disease Epidemic.</title>
        <authorList>
            <person name="Warmington R.J."/>
            <person name="Kay W."/>
            <person name="Jeffries A."/>
            <person name="Bebber D."/>
            <person name="Moore K."/>
            <person name="Studholme D.J."/>
        </authorList>
    </citation>
    <scope>NUCLEOTIDE SEQUENCE [LARGE SCALE GENOMIC DNA]</scope>
    <source>
        <strain evidence="11 12">TR4</strain>
    </source>
</reference>
<dbReference type="GO" id="GO:0016020">
    <property type="term" value="C:membrane"/>
    <property type="evidence" value="ECO:0007669"/>
    <property type="project" value="UniProtKB-SubCell"/>
</dbReference>
<evidence type="ECO:0000259" key="10">
    <source>
        <dbReference type="PROSITE" id="PS50850"/>
    </source>
</evidence>
<feature type="transmembrane region" description="Helical" evidence="8">
    <location>
        <begin position="504"/>
        <end position="524"/>
    </location>
</feature>
<keyword evidence="6 8" id="KW-0472">Membrane</keyword>
<evidence type="ECO:0000256" key="7">
    <source>
        <dbReference type="ARBA" id="ARBA00023180"/>
    </source>
</evidence>
<keyword evidence="5 8" id="KW-1133">Transmembrane helix</keyword>
<keyword evidence="4 8" id="KW-0812">Transmembrane</keyword>
<evidence type="ECO:0000256" key="8">
    <source>
        <dbReference type="SAM" id="Phobius"/>
    </source>
</evidence>
<dbReference type="PANTHER" id="PTHR11360">
    <property type="entry name" value="MONOCARBOXYLATE TRANSPORTER"/>
    <property type="match status" value="1"/>
</dbReference>
<evidence type="ECO:0000313" key="11">
    <source>
        <dbReference type="EMBL" id="TXC10337.1"/>
    </source>
</evidence>
<proteinExistence type="inferred from homology"/>
<sequence>MEVTLKALALGLFLAQAIGSKDHSSHNCCLNTPEGWIPRNGWTQAGCAMRWGSVVSSPLIILEQRISGDDFYTACKLYGATNGYGSEWEKGSGANVIKIQQRFIMEFGRDVRPIEANNMLYVAKHTTIPVTRVYAIYQRKEDKTTITYILMEYIPGKSLMDLWSDIDPTRKTSTARTLRTYFDQLRQLKLPGYFGTIHGGLPNIHLFLQDDITGPLKSEREFVDAIVRSYAIELGPRGAQKVRYYQRVFPAIFNGDNSSVFSHNDLQWKNIMLLDDGSLVIIDWEYASWSPVYWEYFVAMFCCLAWTVYWHETTMDPDTEKARGEEPNPEQPKPSADFPDGGLKAWSVVVGAFFGLFVSFGWTNCVGLFQGYYEANQLRDLSPSNVSWIPALSMFMMFITGPFVGRAFDNFGPHYLLFTGTLLHVFGLMMASISSEYYQFILSQAICSPLGAAMVLYPSFSCVTTWFRQKRALALGITASGSSLGGTILPIVVNRLIPRIGFGWTMRVCAFLLFGLLVVTNLTVRSRIAPQPKEAGIVAYLRPFTSLSFVLTSLAGFFYSMGMFIPITFMVTYGEHVGLSNNMAGYLVSIFNASSGIGRILPGYIADKVGSFNVSIAAATLSTIFMLALWLPGHSHESAIAFAALFGFSSGTYTAISPALVAHISNLEEIGSRSGTMYAFMSVAALTGSPIGGALISSADGSYWKLQLFAGCMLGAGTALYVAARLYISKGRLWEKV</sequence>
<keyword evidence="7" id="KW-0325">Glycoprotein</keyword>
<keyword evidence="3" id="KW-0813">Transport</keyword>
<feature type="chain" id="PRO_5022997251" description="Major facilitator superfamily (MFS) profile domain-containing protein" evidence="9">
    <location>
        <begin position="20"/>
        <end position="737"/>
    </location>
</feature>
<evidence type="ECO:0000256" key="6">
    <source>
        <dbReference type="ARBA" id="ARBA00023136"/>
    </source>
</evidence>
<evidence type="ECO:0000256" key="9">
    <source>
        <dbReference type="SAM" id="SignalP"/>
    </source>
</evidence>
<dbReference type="InterPro" id="IPR002575">
    <property type="entry name" value="Aminoglycoside_PTrfase"/>
</dbReference>
<keyword evidence="9" id="KW-0732">Signal</keyword>
<dbReference type="InterPro" id="IPR036259">
    <property type="entry name" value="MFS_trans_sf"/>
</dbReference>
<feature type="signal peptide" evidence="9">
    <location>
        <begin position="1"/>
        <end position="19"/>
    </location>
</feature>
<dbReference type="SUPFAM" id="SSF103473">
    <property type="entry name" value="MFS general substrate transporter"/>
    <property type="match status" value="1"/>
</dbReference>
<accession>A0A5C6THK1</accession>
<comment type="caution">
    <text evidence="11">The sequence shown here is derived from an EMBL/GenBank/DDBJ whole genome shotgun (WGS) entry which is preliminary data.</text>
</comment>
<feature type="domain" description="Major facilitator superfamily (MFS) profile" evidence="10">
    <location>
        <begin position="548"/>
        <end position="737"/>
    </location>
</feature>
<feature type="transmembrane region" description="Helical" evidence="8">
    <location>
        <begin position="708"/>
        <end position="728"/>
    </location>
</feature>
<evidence type="ECO:0000256" key="2">
    <source>
        <dbReference type="ARBA" id="ARBA00006727"/>
    </source>
</evidence>
<dbReference type="CDD" id="cd17352">
    <property type="entry name" value="MFS_MCT_SLC16"/>
    <property type="match status" value="1"/>
</dbReference>
<feature type="transmembrane region" description="Helical" evidence="8">
    <location>
        <begin position="583"/>
        <end position="602"/>
    </location>
</feature>
<feature type="transmembrane region" description="Helical" evidence="8">
    <location>
        <begin position="293"/>
        <end position="311"/>
    </location>
</feature>
<dbReference type="CDD" id="cd05120">
    <property type="entry name" value="APH_ChoK_like"/>
    <property type="match status" value="1"/>
</dbReference>
<dbReference type="GO" id="GO:0022857">
    <property type="term" value="F:transmembrane transporter activity"/>
    <property type="evidence" value="ECO:0007669"/>
    <property type="project" value="InterPro"/>
</dbReference>
<dbReference type="InterPro" id="IPR011701">
    <property type="entry name" value="MFS"/>
</dbReference>
<comment type="subcellular location">
    <subcellularLocation>
        <location evidence="1">Membrane</location>
        <topology evidence="1">Multi-pass membrane protein</topology>
    </subcellularLocation>
</comment>
<comment type="similarity">
    <text evidence="2">Belongs to the major facilitator superfamily. Monocarboxylate porter (TC 2.A.1.13) family.</text>
</comment>
<dbReference type="Gene3D" id="3.90.1200.10">
    <property type="match status" value="1"/>
</dbReference>
<dbReference type="Proteomes" id="UP000321331">
    <property type="component" value="Unassembled WGS sequence"/>
</dbReference>
<dbReference type="InterPro" id="IPR020846">
    <property type="entry name" value="MFS_dom"/>
</dbReference>
<organism evidence="11 12">
    <name type="scientific">Fusarium oxysporum f. sp. cubense</name>
    <dbReference type="NCBI Taxonomy" id="61366"/>
    <lineage>
        <taxon>Eukaryota</taxon>
        <taxon>Fungi</taxon>
        <taxon>Dikarya</taxon>
        <taxon>Ascomycota</taxon>
        <taxon>Pezizomycotina</taxon>
        <taxon>Sordariomycetes</taxon>
        <taxon>Hypocreomycetidae</taxon>
        <taxon>Hypocreales</taxon>
        <taxon>Nectriaceae</taxon>
        <taxon>Fusarium</taxon>
        <taxon>Fusarium oxysporum species complex</taxon>
    </lineage>
</organism>
<dbReference type="PROSITE" id="PS50850">
    <property type="entry name" value="MFS"/>
    <property type="match status" value="1"/>
</dbReference>
<feature type="transmembrane region" description="Helical" evidence="8">
    <location>
        <begin position="676"/>
        <end position="696"/>
    </location>
</feature>
<feature type="transmembrane region" description="Helical" evidence="8">
    <location>
        <begin position="440"/>
        <end position="460"/>
    </location>
</feature>
<evidence type="ECO:0000256" key="3">
    <source>
        <dbReference type="ARBA" id="ARBA00022448"/>
    </source>
</evidence>
<gene>
    <name evidence="11" type="ORF">FocTR4_00004569</name>
</gene>
<evidence type="ECO:0000256" key="5">
    <source>
        <dbReference type="ARBA" id="ARBA00022989"/>
    </source>
</evidence>